<feature type="domain" description="EF-hand" evidence="4">
    <location>
        <begin position="52"/>
        <end position="87"/>
    </location>
</feature>
<dbReference type="FunFam" id="1.10.238.10:FF:000336">
    <property type="entry name" value="HLH domain-containing protein"/>
    <property type="match status" value="1"/>
</dbReference>
<dbReference type="InterPro" id="IPR002048">
    <property type="entry name" value="EF_hand_dom"/>
</dbReference>
<dbReference type="Gene3D" id="1.10.238.10">
    <property type="entry name" value="EF-hand"/>
    <property type="match status" value="2"/>
</dbReference>
<dbReference type="PROSITE" id="PS00018">
    <property type="entry name" value="EF_HAND_1"/>
    <property type="match status" value="2"/>
</dbReference>
<evidence type="ECO:0000259" key="4">
    <source>
        <dbReference type="PROSITE" id="PS50222"/>
    </source>
</evidence>
<feature type="domain" description="EF-hand" evidence="4">
    <location>
        <begin position="90"/>
        <end position="124"/>
    </location>
</feature>
<dbReference type="OMA" id="PEMSHEV"/>
<dbReference type="CDD" id="cd00051">
    <property type="entry name" value="EFh"/>
    <property type="match status" value="1"/>
</dbReference>
<reference evidence="6" key="1">
    <citation type="submission" date="2022-11" db="UniProtKB">
        <authorList>
            <consortium name="WormBaseParasite"/>
        </authorList>
    </citation>
    <scope>IDENTIFICATION</scope>
</reference>
<keyword evidence="1" id="KW-0479">Metal-binding</keyword>
<keyword evidence="2" id="KW-0677">Repeat</keyword>
<accession>A0A915K2N1</accession>
<dbReference type="GO" id="GO:0005509">
    <property type="term" value="F:calcium ion binding"/>
    <property type="evidence" value="ECO:0007669"/>
    <property type="project" value="InterPro"/>
</dbReference>
<dbReference type="InterPro" id="IPR011992">
    <property type="entry name" value="EF-hand-dom_pair"/>
</dbReference>
<dbReference type="GO" id="GO:0016460">
    <property type="term" value="C:myosin II complex"/>
    <property type="evidence" value="ECO:0007669"/>
    <property type="project" value="TreeGrafter"/>
</dbReference>
<name>A0A915K2N1_ROMCU</name>
<evidence type="ECO:0000256" key="1">
    <source>
        <dbReference type="ARBA" id="ARBA00022723"/>
    </source>
</evidence>
<dbReference type="PANTHER" id="PTHR23048:SF0">
    <property type="entry name" value="CALMODULIN LIKE 3"/>
    <property type="match status" value="1"/>
</dbReference>
<keyword evidence="5" id="KW-1185">Reference proteome</keyword>
<evidence type="ECO:0000256" key="3">
    <source>
        <dbReference type="ARBA" id="ARBA00022837"/>
    </source>
</evidence>
<proteinExistence type="predicted"/>
<organism evidence="5 6">
    <name type="scientific">Romanomermis culicivorax</name>
    <name type="common">Nematode worm</name>
    <dbReference type="NCBI Taxonomy" id="13658"/>
    <lineage>
        <taxon>Eukaryota</taxon>
        <taxon>Metazoa</taxon>
        <taxon>Ecdysozoa</taxon>
        <taxon>Nematoda</taxon>
        <taxon>Enoplea</taxon>
        <taxon>Dorylaimia</taxon>
        <taxon>Mermithida</taxon>
        <taxon>Mermithoidea</taxon>
        <taxon>Mermithidae</taxon>
        <taxon>Romanomermis</taxon>
    </lineage>
</organism>
<dbReference type="SMART" id="SM00054">
    <property type="entry name" value="EFh"/>
    <property type="match status" value="4"/>
</dbReference>
<dbReference type="PROSITE" id="PS50222">
    <property type="entry name" value="EF_HAND_2"/>
    <property type="match status" value="4"/>
</dbReference>
<protein>
    <submittedName>
        <fullName evidence="6">EF-hand domain-containing protein</fullName>
    </submittedName>
</protein>
<dbReference type="WBParaSite" id="nRc.2.0.1.t32088-RA">
    <property type="protein sequence ID" value="nRc.2.0.1.t32088-RA"/>
    <property type="gene ID" value="nRc.2.0.1.g32088"/>
</dbReference>
<evidence type="ECO:0000256" key="2">
    <source>
        <dbReference type="ARBA" id="ARBA00022737"/>
    </source>
</evidence>
<dbReference type="AlphaFoldDB" id="A0A915K2N1"/>
<dbReference type="SUPFAM" id="SSF47473">
    <property type="entry name" value="EF-hand"/>
    <property type="match status" value="1"/>
</dbReference>
<feature type="domain" description="EF-hand" evidence="4">
    <location>
        <begin position="16"/>
        <end position="51"/>
    </location>
</feature>
<evidence type="ECO:0000313" key="6">
    <source>
        <dbReference type="WBParaSite" id="nRc.2.0.1.t32088-RA"/>
    </source>
</evidence>
<dbReference type="InterPro" id="IPR050230">
    <property type="entry name" value="CALM/Myosin/TropC-like"/>
</dbReference>
<evidence type="ECO:0000313" key="5">
    <source>
        <dbReference type="Proteomes" id="UP000887565"/>
    </source>
</evidence>
<sequence length="176" mass="20154">MNDEESDEPKPKYTTEELEEYKQVFALFDTDGSGAIGTDELGEAMRSMGMNPTPQELQTLIKEIDVDGNGEIDFDEFCTVLKRMTAKKETDEEVIRSCFAVFDQDRNGIISEVEFKTVFREIGGFTEDKIDEIFREVDVAGNGQIDYEEFSQMVRNYLFDDDNDKSVNENQMSVND</sequence>
<dbReference type="Pfam" id="PF13499">
    <property type="entry name" value="EF-hand_7"/>
    <property type="match status" value="2"/>
</dbReference>
<dbReference type="InterPro" id="IPR018247">
    <property type="entry name" value="EF_Hand_1_Ca_BS"/>
</dbReference>
<dbReference type="Proteomes" id="UP000887565">
    <property type="component" value="Unplaced"/>
</dbReference>
<keyword evidence="3" id="KW-0106">Calcium</keyword>
<dbReference type="PANTHER" id="PTHR23048">
    <property type="entry name" value="MYOSIN LIGHT CHAIN 1, 3"/>
    <property type="match status" value="1"/>
</dbReference>
<feature type="domain" description="EF-hand" evidence="4">
    <location>
        <begin position="125"/>
        <end position="160"/>
    </location>
</feature>
<dbReference type="FunFam" id="1.10.238.10:FF:000251">
    <property type="entry name" value="Calmodulin-related protein 97A"/>
    <property type="match status" value="1"/>
</dbReference>